<dbReference type="OrthoDB" id="62at2759"/>
<comment type="caution">
    <text evidence="3">The sequence shown here is derived from an EMBL/GenBank/DDBJ whole genome shotgun (WGS) entry which is preliminary data.</text>
</comment>
<dbReference type="GO" id="GO:0045721">
    <property type="term" value="P:negative regulation of gluconeogenesis"/>
    <property type="evidence" value="ECO:0007669"/>
    <property type="project" value="TreeGrafter"/>
</dbReference>
<comment type="similarity">
    <text evidence="1">Belongs to the GID4/VID24 family.</text>
</comment>
<feature type="compositionally biased region" description="Basic and acidic residues" evidence="2">
    <location>
        <begin position="148"/>
        <end position="163"/>
    </location>
</feature>
<evidence type="ECO:0000313" key="4">
    <source>
        <dbReference type="Proteomes" id="UP000319663"/>
    </source>
</evidence>
<dbReference type="GO" id="GO:0043161">
    <property type="term" value="P:proteasome-mediated ubiquitin-dependent protein catabolic process"/>
    <property type="evidence" value="ECO:0007669"/>
    <property type="project" value="TreeGrafter"/>
</dbReference>
<feature type="compositionally biased region" description="Basic and acidic residues" evidence="2">
    <location>
        <begin position="31"/>
        <end position="40"/>
    </location>
</feature>
<evidence type="ECO:0000313" key="3">
    <source>
        <dbReference type="EMBL" id="TQB71449.1"/>
    </source>
</evidence>
<evidence type="ECO:0000256" key="2">
    <source>
        <dbReference type="SAM" id="MobiDB-lite"/>
    </source>
</evidence>
<feature type="region of interest" description="Disordered" evidence="2">
    <location>
        <begin position="214"/>
        <end position="253"/>
    </location>
</feature>
<dbReference type="Pfam" id="PF09783">
    <property type="entry name" value="Vac_ImportDeg"/>
    <property type="match status" value="1"/>
</dbReference>
<feature type="region of interest" description="Disordered" evidence="2">
    <location>
        <begin position="148"/>
        <end position="181"/>
    </location>
</feature>
<accession>A0A507QRT0</accession>
<dbReference type="GO" id="GO:0034657">
    <property type="term" value="C:GID complex"/>
    <property type="evidence" value="ECO:0007669"/>
    <property type="project" value="TreeGrafter"/>
</dbReference>
<dbReference type="AlphaFoldDB" id="A0A507QRT0"/>
<feature type="compositionally biased region" description="Polar residues" evidence="2">
    <location>
        <begin position="58"/>
        <end position="71"/>
    </location>
</feature>
<feature type="compositionally biased region" description="Basic and acidic residues" evidence="2">
    <location>
        <begin position="171"/>
        <end position="181"/>
    </location>
</feature>
<feature type="compositionally biased region" description="Basic and acidic residues" evidence="2">
    <location>
        <begin position="214"/>
        <end position="227"/>
    </location>
</feature>
<dbReference type="PANTHER" id="PTHR14534:SF3">
    <property type="entry name" value="GID COMPLEX SUBUNIT 4 HOMOLOG"/>
    <property type="match status" value="1"/>
</dbReference>
<protein>
    <recommendedName>
        <fullName evidence="5">Vacuolar import and degradation protein-domain-containing protein</fullName>
    </recommendedName>
</protein>
<organism evidence="3 4">
    <name type="scientific">Monascus purpureus</name>
    <name type="common">Red mold</name>
    <name type="synonym">Monascus anka</name>
    <dbReference type="NCBI Taxonomy" id="5098"/>
    <lineage>
        <taxon>Eukaryota</taxon>
        <taxon>Fungi</taxon>
        <taxon>Dikarya</taxon>
        <taxon>Ascomycota</taxon>
        <taxon>Pezizomycotina</taxon>
        <taxon>Eurotiomycetes</taxon>
        <taxon>Eurotiomycetidae</taxon>
        <taxon>Eurotiales</taxon>
        <taxon>Aspergillaceae</taxon>
        <taxon>Monascus</taxon>
    </lineage>
</organism>
<dbReference type="GO" id="GO:0007039">
    <property type="term" value="P:protein catabolic process in the vacuole"/>
    <property type="evidence" value="ECO:0007669"/>
    <property type="project" value="TreeGrafter"/>
</dbReference>
<feature type="compositionally biased region" description="Basic and acidic residues" evidence="2">
    <location>
        <begin position="243"/>
        <end position="253"/>
    </location>
</feature>
<dbReference type="EMBL" id="VIFY01000081">
    <property type="protein sequence ID" value="TQB71449.1"/>
    <property type="molecule type" value="Genomic_DNA"/>
</dbReference>
<dbReference type="PANTHER" id="PTHR14534">
    <property type="entry name" value="VACUOLAR IMPORT AND DEGRADATION PROTEIN 24"/>
    <property type="match status" value="1"/>
</dbReference>
<proteinExistence type="inferred from homology"/>
<keyword evidence="4" id="KW-1185">Reference proteome</keyword>
<sequence>MPPPRSHNNTAPASVHQLGSPVPNSAAVRPSRAEDGDVHDANVNFLRTNVRSPRDSSLGRQSYRPQRSLANNEDDRMDLDDPWGMGMTTGTSSRIHWVNRQRDELSSLPNYEGRLPDLSSLYGWAPSPGDDDLAVELLQEWFRSDTESTRSGTLRRDARRDASNRISQQRPTDDSYSHRMNDGFIPNEILLQSMRRPVRFSRTRTLHNYLLERDRERDRESEDRDRPAAATSRAYRYLPASRSESRVSSHSDLRSRINAHRRSFLDHPPSPRLKETIKYLERLRYSTTYEESLTAATSGFIQLDYLACNQDDFVLDTASIAPPTECSWLRPGIVFSGSQRAARSGHPMYLHRPPSSNEPVIVNGGETGRVQVRISPGRRHLPQNLYRLGDNKEENWPVKVTIHSVNYDDMTLSGTMEACNIPDKTSSTPGTHIITFLEGEIIDFNRFTLETGKFRADAETDSTYWRELQPFRDLTDDEIVKSLVSKRWIAEELSKRWLLMRWKEKCFVTPPRDSQSRQILTISGFYYICLNRDNGHIDGLYYDPGSSPYQQLSLDPQTPKMVCPSYKFR</sequence>
<reference evidence="3 4" key="1">
    <citation type="submission" date="2019-06" db="EMBL/GenBank/DDBJ databases">
        <title>Wine fermentation using esterase from Monascus purpureus.</title>
        <authorList>
            <person name="Geng C."/>
            <person name="Zhang Y."/>
        </authorList>
    </citation>
    <scope>NUCLEOTIDE SEQUENCE [LARGE SCALE GENOMIC DNA]</scope>
    <source>
        <strain evidence="3">HQ1</strain>
    </source>
</reference>
<feature type="region of interest" description="Disordered" evidence="2">
    <location>
        <begin position="1"/>
        <end position="81"/>
    </location>
</feature>
<dbReference type="GO" id="GO:0006623">
    <property type="term" value="P:protein targeting to vacuole"/>
    <property type="evidence" value="ECO:0007669"/>
    <property type="project" value="TreeGrafter"/>
</dbReference>
<dbReference type="STRING" id="5098.A0A507QRT0"/>
<dbReference type="InterPro" id="IPR018618">
    <property type="entry name" value="GID4/10-like"/>
</dbReference>
<dbReference type="Proteomes" id="UP000319663">
    <property type="component" value="Unassembled WGS sequence"/>
</dbReference>
<dbReference type="GO" id="GO:0005773">
    <property type="term" value="C:vacuole"/>
    <property type="evidence" value="ECO:0007669"/>
    <property type="project" value="GOC"/>
</dbReference>
<evidence type="ECO:0000256" key="1">
    <source>
        <dbReference type="ARBA" id="ARBA00061469"/>
    </source>
</evidence>
<evidence type="ECO:0008006" key="5">
    <source>
        <dbReference type="Google" id="ProtNLM"/>
    </source>
</evidence>
<name>A0A507QRT0_MONPU</name>
<feature type="compositionally biased region" description="Polar residues" evidence="2">
    <location>
        <begin position="1"/>
        <end position="12"/>
    </location>
</feature>
<gene>
    <name evidence="3" type="ORF">MPDQ_007576</name>
</gene>